<proteinExistence type="predicted"/>
<dbReference type="EMBL" id="CM044705">
    <property type="protein sequence ID" value="KAI5662193.1"/>
    <property type="molecule type" value="Genomic_DNA"/>
</dbReference>
<gene>
    <name evidence="1" type="ORF">M9H77_21516</name>
</gene>
<accession>A0ACC0AQH3</accession>
<evidence type="ECO:0000313" key="2">
    <source>
        <dbReference type="Proteomes" id="UP001060085"/>
    </source>
</evidence>
<name>A0ACC0AQH3_CATRO</name>
<keyword evidence="2" id="KW-1185">Reference proteome</keyword>
<reference evidence="2" key="1">
    <citation type="journal article" date="2023" name="Nat. Plants">
        <title>Single-cell RNA sequencing provides a high-resolution roadmap for understanding the multicellular compartmentation of specialized metabolism.</title>
        <authorList>
            <person name="Sun S."/>
            <person name="Shen X."/>
            <person name="Li Y."/>
            <person name="Li Y."/>
            <person name="Wang S."/>
            <person name="Li R."/>
            <person name="Zhang H."/>
            <person name="Shen G."/>
            <person name="Guo B."/>
            <person name="Wei J."/>
            <person name="Xu J."/>
            <person name="St-Pierre B."/>
            <person name="Chen S."/>
            <person name="Sun C."/>
        </authorList>
    </citation>
    <scope>NUCLEOTIDE SEQUENCE [LARGE SCALE GENOMIC DNA]</scope>
</reference>
<evidence type="ECO:0000313" key="1">
    <source>
        <dbReference type="EMBL" id="KAI5662193.1"/>
    </source>
</evidence>
<comment type="caution">
    <text evidence="1">The sequence shown here is derived from an EMBL/GenBank/DDBJ whole genome shotgun (WGS) entry which is preliminary data.</text>
</comment>
<protein>
    <submittedName>
        <fullName evidence="1">Uncharacterized protein</fullName>
    </submittedName>
</protein>
<organism evidence="1 2">
    <name type="scientific">Catharanthus roseus</name>
    <name type="common">Madagascar periwinkle</name>
    <name type="synonym">Vinca rosea</name>
    <dbReference type="NCBI Taxonomy" id="4058"/>
    <lineage>
        <taxon>Eukaryota</taxon>
        <taxon>Viridiplantae</taxon>
        <taxon>Streptophyta</taxon>
        <taxon>Embryophyta</taxon>
        <taxon>Tracheophyta</taxon>
        <taxon>Spermatophyta</taxon>
        <taxon>Magnoliopsida</taxon>
        <taxon>eudicotyledons</taxon>
        <taxon>Gunneridae</taxon>
        <taxon>Pentapetalae</taxon>
        <taxon>asterids</taxon>
        <taxon>lamiids</taxon>
        <taxon>Gentianales</taxon>
        <taxon>Apocynaceae</taxon>
        <taxon>Rauvolfioideae</taxon>
        <taxon>Vinceae</taxon>
        <taxon>Catharanthinae</taxon>
        <taxon>Catharanthus</taxon>
    </lineage>
</organism>
<dbReference type="Proteomes" id="UP001060085">
    <property type="component" value="Linkage Group LG05"/>
</dbReference>
<sequence length="276" mass="30560">MGGTTWRLGIKKKKEKKNFVISRGEPEMKVAFLEVPPALRLSFFRQSLSRTTLPLPSSSLFGSGDDDGTGFLFSSRRPVLLCSALLLLLAALLLLLAAVAVHGSYHCFSAIGGHAARCSSVASMLLCFSAAALFLSSASLLQCCCLRLLSASLLFEEKGFNMDKYFEKWKRGSKQVEETLSKKPPIRVEFSNCKNIGDPGLHELRRMYVAKGPTQPCDLKFPQTDFELSNNPHSGVVIQLLGFKNQRQNVEYMLSKQSSQTEIDYRARLTAVVKLV</sequence>